<dbReference type="OMA" id="GENQNRT"/>
<accession>A0A1Q9DN15</accession>
<gene>
    <name evidence="2" type="ORF">AK812_SmicGene21195</name>
</gene>
<dbReference type="Proteomes" id="UP000186817">
    <property type="component" value="Unassembled WGS sequence"/>
</dbReference>
<dbReference type="OrthoDB" id="433861at2759"/>
<evidence type="ECO:0000313" key="2">
    <source>
        <dbReference type="EMBL" id="OLP96562.1"/>
    </source>
</evidence>
<sequence length="161" mass="16548">MVSSVLAVVLVASSLASLMQQASAEFLRGENQNRTGVQELSLLSVATGCSAADEAAMSKLGSGNADGTFPKYLAVCGQRNYNIFFGFNSPNYAACVEGDTGISSSCAACFVKSAKYGADNCKWSCLWGSWCGSSCLDCVAAATKETEACAGVAVPSATTCR</sequence>
<dbReference type="AlphaFoldDB" id="A0A1Q9DN15"/>
<organism evidence="2 3">
    <name type="scientific">Symbiodinium microadriaticum</name>
    <name type="common">Dinoflagellate</name>
    <name type="synonym">Zooxanthella microadriatica</name>
    <dbReference type="NCBI Taxonomy" id="2951"/>
    <lineage>
        <taxon>Eukaryota</taxon>
        <taxon>Sar</taxon>
        <taxon>Alveolata</taxon>
        <taxon>Dinophyceae</taxon>
        <taxon>Suessiales</taxon>
        <taxon>Symbiodiniaceae</taxon>
        <taxon>Symbiodinium</taxon>
    </lineage>
</organism>
<keyword evidence="3" id="KW-1185">Reference proteome</keyword>
<name>A0A1Q9DN15_SYMMI</name>
<keyword evidence="1" id="KW-0732">Signal</keyword>
<evidence type="ECO:0000256" key="1">
    <source>
        <dbReference type="SAM" id="SignalP"/>
    </source>
</evidence>
<feature type="signal peptide" evidence="1">
    <location>
        <begin position="1"/>
        <end position="24"/>
    </location>
</feature>
<proteinExistence type="predicted"/>
<evidence type="ECO:0000313" key="3">
    <source>
        <dbReference type="Proteomes" id="UP000186817"/>
    </source>
</evidence>
<dbReference type="EMBL" id="LSRX01000463">
    <property type="protein sequence ID" value="OLP96562.1"/>
    <property type="molecule type" value="Genomic_DNA"/>
</dbReference>
<protein>
    <submittedName>
        <fullName evidence="2">Uncharacterized protein</fullName>
    </submittedName>
</protein>
<comment type="caution">
    <text evidence="2">The sequence shown here is derived from an EMBL/GenBank/DDBJ whole genome shotgun (WGS) entry which is preliminary data.</text>
</comment>
<reference evidence="2 3" key="1">
    <citation type="submission" date="2016-02" db="EMBL/GenBank/DDBJ databases">
        <title>Genome analysis of coral dinoflagellate symbionts highlights evolutionary adaptations to a symbiotic lifestyle.</title>
        <authorList>
            <person name="Aranda M."/>
            <person name="Li Y."/>
            <person name="Liew Y.J."/>
            <person name="Baumgarten S."/>
            <person name="Simakov O."/>
            <person name="Wilson M."/>
            <person name="Piel J."/>
            <person name="Ashoor H."/>
            <person name="Bougouffa S."/>
            <person name="Bajic V.B."/>
            <person name="Ryu T."/>
            <person name="Ravasi T."/>
            <person name="Bayer T."/>
            <person name="Micklem G."/>
            <person name="Kim H."/>
            <person name="Bhak J."/>
            <person name="Lajeunesse T.C."/>
            <person name="Voolstra C.R."/>
        </authorList>
    </citation>
    <scope>NUCLEOTIDE SEQUENCE [LARGE SCALE GENOMIC DNA]</scope>
    <source>
        <strain evidence="2 3">CCMP2467</strain>
    </source>
</reference>
<feature type="chain" id="PRO_5012073534" evidence="1">
    <location>
        <begin position="25"/>
        <end position="161"/>
    </location>
</feature>